<evidence type="ECO:0000313" key="3">
    <source>
        <dbReference type="Proteomes" id="UP000271256"/>
    </source>
</evidence>
<feature type="domain" description="Histidine kinase/HSP90-like ATPase" evidence="1">
    <location>
        <begin position="294"/>
        <end position="404"/>
    </location>
</feature>
<proteinExistence type="predicted"/>
<dbReference type="SUPFAM" id="SSF55874">
    <property type="entry name" value="ATPase domain of HSP90 chaperone/DNA topoisomerase II/histidine kinase"/>
    <property type="match status" value="1"/>
</dbReference>
<reference evidence="2 3" key="1">
    <citation type="submission" date="2018-10" db="EMBL/GenBank/DDBJ databases">
        <authorList>
            <person name="Grouzdev D.S."/>
            <person name="Krutkina M.S."/>
            <person name="Tourova T.P."/>
            <person name="Nazina T.N."/>
        </authorList>
    </citation>
    <scope>NUCLEOTIDE SEQUENCE [LARGE SCALE GENOMIC DNA]</scope>
    <source>
        <strain evidence="2 3">435</strain>
    </source>
</reference>
<dbReference type="AlphaFoldDB" id="A0A494WZL1"/>
<name>A0A494WZL1_9FIRM</name>
<evidence type="ECO:0000259" key="1">
    <source>
        <dbReference type="Pfam" id="PF13581"/>
    </source>
</evidence>
<comment type="caution">
    <text evidence="2">The sequence shown here is derived from an EMBL/GenBank/DDBJ whole genome shotgun (WGS) entry which is preliminary data.</text>
</comment>
<evidence type="ECO:0000313" key="2">
    <source>
        <dbReference type="EMBL" id="RKO65994.1"/>
    </source>
</evidence>
<keyword evidence="3" id="KW-1185">Reference proteome</keyword>
<dbReference type="InterPro" id="IPR003594">
    <property type="entry name" value="HATPase_dom"/>
</dbReference>
<dbReference type="InterPro" id="IPR036890">
    <property type="entry name" value="HATPase_C_sf"/>
</dbReference>
<dbReference type="RefSeq" id="WP_121450441.1">
    <property type="nucleotide sequence ID" value="NZ_RBWE01000001.1"/>
</dbReference>
<keyword evidence="2" id="KW-0547">Nucleotide-binding</keyword>
<gene>
    <name evidence="2" type="ORF">D7024_02850</name>
</gene>
<dbReference type="GO" id="GO:0005524">
    <property type="term" value="F:ATP binding"/>
    <property type="evidence" value="ECO:0007669"/>
    <property type="project" value="UniProtKB-KW"/>
</dbReference>
<dbReference type="Gene3D" id="3.30.565.10">
    <property type="entry name" value="Histidine kinase-like ATPase, C-terminal domain"/>
    <property type="match status" value="1"/>
</dbReference>
<protein>
    <submittedName>
        <fullName evidence="2">ATP-binding protein</fullName>
    </submittedName>
</protein>
<organism evidence="2 3">
    <name type="scientific">Desulfofundulus salinus</name>
    <dbReference type="NCBI Taxonomy" id="2419843"/>
    <lineage>
        <taxon>Bacteria</taxon>
        <taxon>Bacillati</taxon>
        <taxon>Bacillota</taxon>
        <taxon>Clostridia</taxon>
        <taxon>Eubacteriales</taxon>
        <taxon>Peptococcaceae</taxon>
        <taxon>Desulfofundulus</taxon>
    </lineage>
</organism>
<dbReference type="EMBL" id="RBWE01000001">
    <property type="protein sequence ID" value="RKO65994.1"/>
    <property type="molecule type" value="Genomic_DNA"/>
</dbReference>
<dbReference type="Proteomes" id="UP000271256">
    <property type="component" value="Unassembled WGS sequence"/>
</dbReference>
<accession>A0A494WZL1</accession>
<dbReference type="OrthoDB" id="2595312at2"/>
<keyword evidence="2" id="KW-0067">ATP-binding</keyword>
<dbReference type="Pfam" id="PF13581">
    <property type="entry name" value="HATPase_c_2"/>
    <property type="match status" value="1"/>
</dbReference>
<sequence>MQRCLECAKKEPDRPCVECQYFVQLSPLRRVPSPPVRVLLEDEHGRQYPARILVLNTTEFGLETEAPVPGRYVIRLQENLWVEVAGVPFKGKNNVHVFDILCVHRKQGTARRLSREEYQLLAGSAGELIQEISRHLPEHLQDLVREKLLAEVEKSELINALRVGKVMKYEGGRFRYLSGQADLDLPMEEAEKLMRQAIRQAEHRREVIISADGQKVFDLHGVPFDHRSGGLLAFDITEVIEKERKMHQQEMQAYREAIAAVTGGRLYLVNSGEMEKVISEGTELARGEVRQTHDIPEARRAMREALPVLDSRRQHAIALCLTEALANALKHAGGGCWQARQSGDTVRIIVQDRGPGIKTSELARATLMQHYSTKNSLGCGFTLMLYYADHLYLNTGPSGTALALDFGVVPAGRLKPDKTNERG</sequence>